<reference evidence="1 2" key="2">
    <citation type="submission" date="2009-02" db="EMBL/GenBank/DDBJ databases">
        <title>Draft genome sequence of Clostridium asparagiforme (DSM 15981).</title>
        <authorList>
            <person name="Sudarsanam P."/>
            <person name="Ley R."/>
            <person name="Guruge J."/>
            <person name="Turnbaugh P.J."/>
            <person name="Mahowald M."/>
            <person name="Liep D."/>
            <person name="Gordon J."/>
        </authorList>
    </citation>
    <scope>NUCLEOTIDE SEQUENCE [LARGE SCALE GENOMIC DNA]</scope>
    <source>
        <strain evidence="1 2">DSM 15981</strain>
    </source>
</reference>
<dbReference type="AlphaFoldDB" id="C0D2Q0"/>
<dbReference type="EMBL" id="ACCJ01000272">
    <property type="protein sequence ID" value="EEG54395.1"/>
    <property type="molecule type" value="Genomic_DNA"/>
</dbReference>
<evidence type="ECO:0000313" key="2">
    <source>
        <dbReference type="Proteomes" id="UP000004756"/>
    </source>
</evidence>
<proteinExistence type="predicted"/>
<dbReference type="HOGENOM" id="CLU_2877731_0_0_9"/>
<accession>C0D2Q0</accession>
<gene>
    <name evidence="1" type="ORF">CLOSTASPAR_03539</name>
</gene>
<organism evidence="1 2">
    <name type="scientific">[Clostridium] asparagiforme DSM 15981</name>
    <dbReference type="NCBI Taxonomy" id="518636"/>
    <lineage>
        <taxon>Bacteria</taxon>
        <taxon>Bacillati</taxon>
        <taxon>Bacillota</taxon>
        <taxon>Clostridia</taxon>
        <taxon>Lachnospirales</taxon>
        <taxon>Lachnospiraceae</taxon>
        <taxon>Enterocloster</taxon>
    </lineage>
</organism>
<sequence length="63" mass="7004">MVMSRLSCGRFIACRSNARRAVSPSGHLNGYGLCKDRARTPCKNIVKQEKYALTNEPGYSKVI</sequence>
<keyword evidence="2" id="KW-1185">Reference proteome</keyword>
<evidence type="ECO:0000313" key="1">
    <source>
        <dbReference type="EMBL" id="EEG54395.1"/>
    </source>
</evidence>
<dbReference type="Proteomes" id="UP000004756">
    <property type="component" value="Unassembled WGS sequence"/>
</dbReference>
<comment type="caution">
    <text evidence="1">The sequence shown here is derived from an EMBL/GenBank/DDBJ whole genome shotgun (WGS) entry which is preliminary data.</text>
</comment>
<protein>
    <submittedName>
        <fullName evidence="1">Uncharacterized protein</fullName>
    </submittedName>
</protein>
<reference evidence="1 2" key="1">
    <citation type="submission" date="2009-01" db="EMBL/GenBank/DDBJ databases">
        <authorList>
            <person name="Fulton L."/>
            <person name="Clifton S."/>
            <person name="Fulton B."/>
            <person name="Xu J."/>
            <person name="Minx P."/>
            <person name="Pepin K.H."/>
            <person name="Johnson M."/>
            <person name="Bhonagiri V."/>
            <person name="Nash W.E."/>
            <person name="Mardis E.R."/>
            <person name="Wilson R.K."/>
        </authorList>
    </citation>
    <scope>NUCLEOTIDE SEQUENCE [LARGE SCALE GENOMIC DNA]</scope>
    <source>
        <strain evidence="1 2">DSM 15981</strain>
    </source>
</reference>
<name>C0D2Q0_9FIRM</name>